<dbReference type="EMBL" id="JAQIZZ010000003">
    <property type="protein sequence ID" value="KAJ5546849.1"/>
    <property type="molecule type" value="Genomic_DNA"/>
</dbReference>
<evidence type="ECO:0000313" key="3">
    <source>
        <dbReference type="Proteomes" id="UP001220324"/>
    </source>
</evidence>
<organism evidence="2 3">
    <name type="scientific">Penicillium frequentans</name>
    <dbReference type="NCBI Taxonomy" id="3151616"/>
    <lineage>
        <taxon>Eukaryota</taxon>
        <taxon>Fungi</taxon>
        <taxon>Dikarya</taxon>
        <taxon>Ascomycota</taxon>
        <taxon>Pezizomycotina</taxon>
        <taxon>Eurotiomycetes</taxon>
        <taxon>Eurotiomycetidae</taxon>
        <taxon>Eurotiales</taxon>
        <taxon>Aspergillaceae</taxon>
        <taxon>Penicillium</taxon>
    </lineage>
</organism>
<dbReference type="AlphaFoldDB" id="A0AAD6D1T5"/>
<keyword evidence="1" id="KW-1133">Transmembrane helix</keyword>
<evidence type="ECO:0000313" key="2">
    <source>
        <dbReference type="EMBL" id="KAJ5546849.1"/>
    </source>
</evidence>
<name>A0AAD6D1T5_9EURO</name>
<feature type="transmembrane region" description="Helical" evidence="1">
    <location>
        <begin position="13"/>
        <end position="35"/>
    </location>
</feature>
<proteinExistence type="predicted"/>
<keyword evidence="1" id="KW-0472">Membrane</keyword>
<comment type="caution">
    <text evidence="2">The sequence shown here is derived from an EMBL/GenBank/DDBJ whole genome shotgun (WGS) entry which is preliminary data.</text>
</comment>
<accession>A0AAD6D1T5</accession>
<protein>
    <submittedName>
        <fullName evidence="2">Uncharacterized protein</fullName>
    </submittedName>
</protein>
<evidence type="ECO:0000256" key="1">
    <source>
        <dbReference type="SAM" id="Phobius"/>
    </source>
</evidence>
<dbReference type="Proteomes" id="UP001220324">
    <property type="component" value="Unassembled WGS sequence"/>
</dbReference>
<keyword evidence="1" id="KW-0812">Transmembrane</keyword>
<reference evidence="2 3" key="1">
    <citation type="journal article" date="2023" name="IMA Fungus">
        <title>Comparative genomic study of the Penicillium genus elucidates a diverse pangenome and 15 lateral gene transfer events.</title>
        <authorList>
            <person name="Petersen C."/>
            <person name="Sorensen T."/>
            <person name="Nielsen M.R."/>
            <person name="Sondergaard T.E."/>
            <person name="Sorensen J.L."/>
            <person name="Fitzpatrick D.A."/>
            <person name="Frisvad J.C."/>
            <person name="Nielsen K.L."/>
        </authorList>
    </citation>
    <scope>NUCLEOTIDE SEQUENCE [LARGE SCALE GENOMIC DNA]</scope>
    <source>
        <strain evidence="2 3">IBT 35679</strain>
    </source>
</reference>
<sequence>MFNLTLDWLTLDWQLILINLSILSILFQLTLKTWILSWRIDRLERIYAWSRDIERAANDQDISSLTPHVDRRYDMDFDKTLRHCRPLSLHGPFSSLHTANLCDTHGNPNHDPAGWNMSKTLMMARPCGDIY</sequence>
<keyword evidence="3" id="KW-1185">Reference proteome</keyword>
<gene>
    <name evidence="2" type="ORF">N7494_004434</name>
</gene>